<keyword evidence="5" id="KW-0460">Magnesium</keyword>
<dbReference type="InterPro" id="IPR029044">
    <property type="entry name" value="Nucleotide-diphossugar_trans"/>
</dbReference>
<sequence length="192" mass="21391">MTPLKGLILTGGHSRRMGQDKALINLEGSTLLERTYNLLNPFIDQVFVSIRHDQRHETKRAQYSLIIDEEGYSGPIAGILSAGDYDPHSGWLVVACDMPFLDNQTIDQLIRARNPETTATLFQSIDGSGVEPLCAIYEPRFFSAIASDSEFLKNAGPRETLSKMNLEILDPLNPEALFSANVSIEEIINRLR</sequence>
<dbReference type="Pfam" id="PF12804">
    <property type="entry name" value="NTP_transf_3"/>
    <property type="match status" value="1"/>
</dbReference>
<dbReference type="InterPro" id="IPR013482">
    <property type="entry name" value="Molybde_CF_guanTrfase"/>
</dbReference>
<proteinExistence type="inferred from homology"/>
<dbReference type="SUPFAM" id="SSF53448">
    <property type="entry name" value="Nucleotide-diphospho-sugar transferases"/>
    <property type="match status" value="1"/>
</dbReference>
<organism evidence="9">
    <name type="scientific">marine metagenome</name>
    <dbReference type="NCBI Taxonomy" id="408172"/>
    <lineage>
        <taxon>unclassified sequences</taxon>
        <taxon>metagenomes</taxon>
        <taxon>ecological metagenomes</taxon>
    </lineage>
</organism>
<keyword evidence="2" id="KW-0808">Transferase</keyword>
<evidence type="ECO:0000256" key="4">
    <source>
        <dbReference type="ARBA" id="ARBA00022741"/>
    </source>
</evidence>
<evidence type="ECO:0000256" key="5">
    <source>
        <dbReference type="ARBA" id="ARBA00022842"/>
    </source>
</evidence>
<dbReference type="HAMAP" id="MF_00316">
    <property type="entry name" value="MobA"/>
    <property type="match status" value="1"/>
</dbReference>
<dbReference type="CDD" id="cd02503">
    <property type="entry name" value="MobA"/>
    <property type="match status" value="1"/>
</dbReference>
<dbReference type="EMBL" id="UINC01004527">
    <property type="protein sequence ID" value="SVA14973.1"/>
    <property type="molecule type" value="Genomic_DNA"/>
</dbReference>
<dbReference type="PANTHER" id="PTHR19136">
    <property type="entry name" value="MOLYBDENUM COFACTOR GUANYLYLTRANSFERASE"/>
    <property type="match status" value="1"/>
</dbReference>
<evidence type="ECO:0000256" key="7">
    <source>
        <dbReference type="ARBA" id="ARBA00023150"/>
    </source>
</evidence>
<evidence type="ECO:0000256" key="1">
    <source>
        <dbReference type="ARBA" id="ARBA00022490"/>
    </source>
</evidence>
<dbReference type="GO" id="GO:0046872">
    <property type="term" value="F:metal ion binding"/>
    <property type="evidence" value="ECO:0007669"/>
    <property type="project" value="UniProtKB-KW"/>
</dbReference>
<gene>
    <name evidence="9" type="ORF">METZ01_LOCUS67827</name>
</gene>
<dbReference type="AlphaFoldDB" id="A0A381TLS6"/>
<evidence type="ECO:0000256" key="6">
    <source>
        <dbReference type="ARBA" id="ARBA00023134"/>
    </source>
</evidence>
<accession>A0A381TLS6</accession>
<feature type="domain" description="MobA-like NTP transferase" evidence="8">
    <location>
        <begin position="6"/>
        <end position="161"/>
    </location>
</feature>
<dbReference type="GO" id="GO:0016779">
    <property type="term" value="F:nucleotidyltransferase activity"/>
    <property type="evidence" value="ECO:0007669"/>
    <property type="project" value="UniProtKB-ARBA"/>
</dbReference>
<evidence type="ECO:0000313" key="9">
    <source>
        <dbReference type="EMBL" id="SVA14973.1"/>
    </source>
</evidence>
<keyword evidence="3" id="KW-0479">Metal-binding</keyword>
<keyword evidence="7" id="KW-0501">Molybdenum cofactor biosynthesis</keyword>
<dbReference type="PANTHER" id="PTHR19136:SF81">
    <property type="entry name" value="MOLYBDENUM COFACTOR GUANYLYLTRANSFERASE"/>
    <property type="match status" value="1"/>
</dbReference>
<evidence type="ECO:0000256" key="3">
    <source>
        <dbReference type="ARBA" id="ARBA00022723"/>
    </source>
</evidence>
<dbReference type="InterPro" id="IPR025877">
    <property type="entry name" value="MobA-like_NTP_Trfase"/>
</dbReference>
<dbReference type="GO" id="GO:0005525">
    <property type="term" value="F:GTP binding"/>
    <property type="evidence" value="ECO:0007669"/>
    <property type="project" value="UniProtKB-KW"/>
</dbReference>
<name>A0A381TLS6_9ZZZZ</name>
<keyword evidence="6" id="KW-0342">GTP-binding</keyword>
<evidence type="ECO:0000259" key="8">
    <source>
        <dbReference type="Pfam" id="PF12804"/>
    </source>
</evidence>
<dbReference type="GO" id="GO:0006777">
    <property type="term" value="P:Mo-molybdopterin cofactor biosynthetic process"/>
    <property type="evidence" value="ECO:0007669"/>
    <property type="project" value="UniProtKB-KW"/>
</dbReference>
<protein>
    <recommendedName>
        <fullName evidence="8">MobA-like NTP transferase domain-containing protein</fullName>
    </recommendedName>
</protein>
<evidence type="ECO:0000256" key="2">
    <source>
        <dbReference type="ARBA" id="ARBA00022679"/>
    </source>
</evidence>
<dbReference type="Gene3D" id="3.90.550.10">
    <property type="entry name" value="Spore Coat Polysaccharide Biosynthesis Protein SpsA, Chain A"/>
    <property type="match status" value="1"/>
</dbReference>
<keyword evidence="4" id="KW-0547">Nucleotide-binding</keyword>
<reference evidence="9" key="1">
    <citation type="submission" date="2018-05" db="EMBL/GenBank/DDBJ databases">
        <authorList>
            <person name="Lanie J.A."/>
            <person name="Ng W.-L."/>
            <person name="Kazmierczak K.M."/>
            <person name="Andrzejewski T.M."/>
            <person name="Davidsen T.M."/>
            <person name="Wayne K.J."/>
            <person name="Tettelin H."/>
            <person name="Glass J.I."/>
            <person name="Rusch D."/>
            <person name="Podicherti R."/>
            <person name="Tsui H.-C.T."/>
            <person name="Winkler M.E."/>
        </authorList>
    </citation>
    <scope>NUCLEOTIDE SEQUENCE</scope>
</reference>
<keyword evidence="1" id="KW-0963">Cytoplasm</keyword>